<gene>
    <name evidence="1" type="ORF">Tci_881338</name>
</gene>
<reference evidence="1" key="1">
    <citation type="journal article" date="2019" name="Sci. Rep.">
        <title>Draft genome of Tanacetum cinerariifolium, the natural source of mosquito coil.</title>
        <authorList>
            <person name="Yamashiro T."/>
            <person name="Shiraishi A."/>
            <person name="Satake H."/>
            <person name="Nakayama K."/>
        </authorList>
    </citation>
    <scope>NUCLEOTIDE SEQUENCE</scope>
</reference>
<protein>
    <submittedName>
        <fullName evidence="1">Uncharacterized protein</fullName>
    </submittedName>
</protein>
<proteinExistence type="predicted"/>
<feature type="non-terminal residue" evidence="1">
    <location>
        <position position="1"/>
    </location>
</feature>
<comment type="caution">
    <text evidence="1">The sequence shown here is derived from an EMBL/GenBank/DDBJ whole genome shotgun (WGS) entry which is preliminary data.</text>
</comment>
<dbReference type="AlphaFoldDB" id="A0A699TJB0"/>
<evidence type="ECO:0000313" key="1">
    <source>
        <dbReference type="EMBL" id="GFD09369.1"/>
    </source>
</evidence>
<accession>A0A699TJB0</accession>
<dbReference type="EMBL" id="BKCJ011245028">
    <property type="protein sequence ID" value="GFD09369.1"/>
    <property type="molecule type" value="Genomic_DNA"/>
</dbReference>
<sequence length="93" mass="10484">SPYMSPSQWESSNLPAKISSRLLGRVRVCERLGEDWMWKGAGRVVETMMNSKGEKGRVILFWVKVDHLTGGKFRVLAKVAPGLDIHLYTTIPL</sequence>
<organism evidence="1">
    <name type="scientific">Tanacetum cinerariifolium</name>
    <name type="common">Dalmatian daisy</name>
    <name type="synonym">Chrysanthemum cinerariifolium</name>
    <dbReference type="NCBI Taxonomy" id="118510"/>
    <lineage>
        <taxon>Eukaryota</taxon>
        <taxon>Viridiplantae</taxon>
        <taxon>Streptophyta</taxon>
        <taxon>Embryophyta</taxon>
        <taxon>Tracheophyta</taxon>
        <taxon>Spermatophyta</taxon>
        <taxon>Magnoliopsida</taxon>
        <taxon>eudicotyledons</taxon>
        <taxon>Gunneridae</taxon>
        <taxon>Pentapetalae</taxon>
        <taxon>asterids</taxon>
        <taxon>campanulids</taxon>
        <taxon>Asterales</taxon>
        <taxon>Asteraceae</taxon>
        <taxon>Asteroideae</taxon>
        <taxon>Anthemideae</taxon>
        <taxon>Anthemidinae</taxon>
        <taxon>Tanacetum</taxon>
    </lineage>
</organism>
<name>A0A699TJB0_TANCI</name>